<accession>A0A9D1JIG9</accession>
<dbReference type="Proteomes" id="UP000823935">
    <property type="component" value="Unassembled WGS sequence"/>
</dbReference>
<evidence type="ECO:0000313" key="1">
    <source>
        <dbReference type="EMBL" id="HIS30005.1"/>
    </source>
</evidence>
<reference evidence="1" key="1">
    <citation type="submission" date="2020-10" db="EMBL/GenBank/DDBJ databases">
        <authorList>
            <person name="Gilroy R."/>
        </authorList>
    </citation>
    <scope>NUCLEOTIDE SEQUENCE</scope>
    <source>
        <strain evidence="1">CHK190-19873</strain>
    </source>
</reference>
<name>A0A9D1JIG9_9FIRM</name>
<reference evidence="1" key="2">
    <citation type="journal article" date="2021" name="PeerJ">
        <title>Extensive microbial diversity within the chicken gut microbiome revealed by metagenomics and culture.</title>
        <authorList>
            <person name="Gilroy R."/>
            <person name="Ravi A."/>
            <person name="Getino M."/>
            <person name="Pursley I."/>
            <person name="Horton D.L."/>
            <person name="Alikhan N.F."/>
            <person name="Baker D."/>
            <person name="Gharbi K."/>
            <person name="Hall N."/>
            <person name="Watson M."/>
            <person name="Adriaenssens E.M."/>
            <person name="Foster-Nyarko E."/>
            <person name="Jarju S."/>
            <person name="Secka A."/>
            <person name="Antonio M."/>
            <person name="Oren A."/>
            <person name="Chaudhuri R.R."/>
            <person name="La Ragione R."/>
            <person name="Hildebrand F."/>
            <person name="Pallen M.J."/>
        </authorList>
    </citation>
    <scope>NUCLEOTIDE SEQUENCE</scope>
    <source>
        <strain evidence="1">CHK190-19873</strain>
    </source>
</reference>
<protein>
    <submittedName>
        <fullName evidence="1">Uncharacterized protein</fullName>
    </submittedName>
</protein>
<proteinExistence type="predicted"/>
<dbReference type="EMBL" id="DVIQ01000003">
    <property type="protein sequence ID" value="HIS30005.1"/>
    <property type="molecule type" value="Genomic_DNA"/>
</dbReference>
<gene>
    <name evidence="1" type="ORF">IAB44_00410</name>
</gene>
<comment type="caution">
    <text evidence="1">The sequence shown here is derived from an EMBL/GenBank/DDBJ whole genome shotgun (WGS) entry which is preliminary data.</text>
</comment>
<dbReference type="AlphaFoldDB" id="A0A9D1JIG9"/>
<sequence length="67" mass="7562">MKNRAIRSGNTFVVEIKETQGQSWQGVIHWVEAQETQAFRSTLELIRLLDSAVSCEDDRENIISGGL</sequence>
<organism evidence="1 2">
    <name type="scientific">Candidatus Limivivens intestinipullorum</name>
    <dbReference type="NCBI Taxonomy" id="2840858"/>
    <lineage>
        <taxon>Bacteria</taxon>
        <taxon>Bacillati</taxon>
        <taxon>Bacillota</taxon>
        <taxon>Clostridia</taxon>
        <taxon>Lachnospirales</taxon>
        <taxon>Lachnospiraceae</taxon>
        <taxon>Lachnospiraceae incertae sedis</taxon>
        <taxon>Candidatus Limivivens</taxon>
    </lineage>
</organism>
<evidence type="ECO:0000313" key="2">
    <source>
        <dbReference type="Proteomes" id="UP000823935"/>
    </source>
</evidence>